<dbReference type="PROSITE" id="PS00201">
    <property type="entry name" value="FLAVODOXIN"/>
    <property type="match status" value="1"/>
</dbReference>
<evidence type="ECO:0000259" key="1">
    <source>
        <dbReference type="PROSITE" id="PS50902"/>
    </source>
</evidence>
<accession>A0ABT8GIP1</accession>
<dbReference type="RefSeq" id="WP_301142888.1">
    <property type="nucleotide sequence ID" value="NZ_JAUHQA010000001.1"/>
</dbReference>
<gene>
    <name evidence="2" type="ORF">QQX02_10240</name>
</gene>
<dbReference type="InterPro" id="IPR001226">
    <property type="entry name" value="Flavodoxin_CS"/>
</dbReference>
<dbReference type="SUPFAM" id="SSF52218">
    <property type="entry name" value="Flavoproteins"/>
    <property type="match status" value="1"/>
</dbReference>
<proteinExistence type="predicted"/>
<sequence>MDTVVVYESLWGNTAAIAQAIARGFGNGAVALTTDKATPSVVARARLLIVGAPVHAMNLPTDASRTSAMSKVYGRPGLHADVSHPSIRDWLEAVPPADRQFAAFETGIRGPLGHGAARAITSRLTALGHTPIEEPRTFTVALVTGSAEPAALLIGGQEEKAVQWGEHLATVMAASRAKDSPHRP</sequence>
<dbReference type="EMBL" id="JAUHQA010000001">
    <property type="protein sequence ID" value="MDN4481302.1"/>
    <property type="molecule type" value="Genomic_DNA"/>
</dbReference>
<feature type="domain" description="Flavodoxin-like" evidence="1">
    <location>
        <begin position="3"/>
        <end position="169"/>
    </location>
</feature>
<evidence type="ECO:0000313" key="2">
    <source>
        <dbReference type="EMBL" id="MDN4481302.1"/>
    </source>
</evidence>
<name>A0ABT8GIP1_9MICO</name>
<dbReference type="PROSITE" id="PS50902">
    <property type="entry name" value="FLAVODOXIN_LIKE"/>
    <property type="match status" value="1"/>
</dbReference>
<evidence type="ECO:0000313" key="3">
    <source>
        <dbReference type="Proteomes" id="UP001172708"/>
    </source>
</evidence>
<organism evidence="2 3">
    <name type="scientific">Demequina muriae</name>
    <dbReference type="NCBI Taxonomy" id="3051664"/>
    <lineage>
        <taxon>Bacteria</taxon>
        <taxon>Bacillati</taxon>
        <taxon>Actinomycetota</taxon>
        <taxon>Actinomycetes</taxon>
        <taxon>Micrococcales</taxon>
        <taxon>Demequinaceae</taxon>
        <taxon>Demequina</taxon>
    </lineage>
</organism>
<dbReference type="Gene3D" id="3.40.50.360">
    <property type="match status" value="1"/>
</dbReference>
<dbReference type="InterPro" id="IPR029039">
    <property type="entry name" value="Flavoprotein-like_sf"/>
</dbReference>
<comment type="caution">
    <text evidence="2">The sequence shown here is derived from an EMBL/GenBank/DDBJ whole genome shotgun (WGS) entry which is preliminary data.</text>
</comment>
<reference evidence="2" key="1">
    <citation type="submission" date="2023-06" db="EMBL/GenBank/DDBJ databases">
        <title>Egi l300058.</title>
        <authorList>
            <person name="Gao L."/>
            <person name="Fang B.-Z."/>
            <person name="Li W.-J."/>
        </authorList>
    </citation>
    <scope>NUCLEOTIDE SEQUENCE</scope>
    <source>
        <strain evidence="2">EGI L300058</strain>
    </source>
</reference>
<dbReference type="Proteomes" id="UP001172708">
    <property type="component" value="Unassembled WGS sequence"/>
</dbReference>
<dbReference type="InterPro" id="IPR008254">
    <property type="entry name" value="Flavodoxin/NO_synth"/>
</dbReference>
<protein>
    <recommendedName>
        <fullName evidence="1">Flavodoxin-like domain-containing protein</fullName>
    </recommendedName>
</protein>
<keyword evidence="3" id="KW-1185">Reference proteome</keyword>